<reference evidence="1 2" key="1">
    <citation type="submission" date="2024-04" db="EMBL/GenBank/DDBJ databases">
        <title>New Clade of Flavobacterium.</title>
        <authorList>
            <person name="Matos L."/>
            <person name="Proenca D.N."/>
            <person name="Fransisco R.M."/>
            <person name="Chung A.P."/>
            <person name="Maccario L."/>
            <person name="Sorensen S.J."/>
            <person name="Morais P.V."/>
        </authorList>
    </citation>
    <scope>NUCLEOTIDE SEQUENCE [LARGE SCALE GENOMIC DNA]</scope>
    <source>
        <strain evidence="1 2">FZUC8N2.13</strain>
    </source>
</reference>
<dbReference type="InterPro" id="IPR011856">
    <property type="entry name" value="tRNA_endonuc-like_dom_sf"/>
</dbReference>
<dbReference type="Gene3D" id="3.40.1350.10">
    <property type="match status" value="1"/>
</dbReference>
<dbReference type="EMBL" id="JBCFQL010000003">
    <property type="protein sequence ID" value="MFA9190571.1"/>
    <property type="molecule type" value="Genomic_DNA"/>
</dbReference>
<organism evidence="1 2">
    <name type="scientific">Flavobacterium zubiriense</name>
    <dbReference type="NCBI Taxonomy" id="3138075"/>
    <lineage>
        <taxon>Bacteria</taxon>
        <taxon>Pseudomonadati</taxon>
        <taxon>Bacteroidota</taxon>
        <taxon>Flavobacteriia</taxon>
        <taxon>Flavobacteriales</taxon>
        <taxon>Flavobacteriaceae</taxon>
        <taxon>Flavobacterium</taxon>
    </lineage>
</organism>
<proteinExistence type="predicted"/>
<keyword evidence="2" id="KW-1185">Reference proteome</keyword>
<accession>A0ABV4TBA4</accession>
<evidence type="ECO:0008006" key="3">
    <source>
        <dbReference type="Google" id="ProtNLM"/>
    </source>
</evidence>
<sequence>MSEAIPNKSFRHSAAFGKRIEYYVIGLMLKEGLDVYLPMVDDDAIDAVIKKPDGTFVEVQIKARSKHVIFGDGALFAAIPHGYRKNYWFVFYSERIDKIWILSSTEFIKEAVQNKNGKNVGKHSIWFNGKNTKAQTEHVKPQFEKYVATNFNRILIENPDEL</sequence>
<evidence type="ECO:0000313" key="1">
    <source>
        <dbReference type="EMBL" id="MFA9190571.1"/>
    </source>
</evidence>
<comment type="caution">
    <text evidence="1">The sequence shown here is derived from an EMBL/GenBank/DDBJ whole genome shotgun (WGS) entry which is preliminary data.</text>
</comment>
<evidence type="ECO:0000313" key="2">
    <source>
        <dbReference type="Proteomes" id="UP001574169"/>
    </source>
</evidence>
<dbReference type="RefSeq" id="WP_373405576.1">
    <property type="nucleotide sequence ID" value="NZ_JBCFQL010000003.1"/>
</dbReference>
<name>A0ABV4TBA4_9FLAO</name>
<gene>
    <name evidence="1" type="ORF">AAGV28_04240</name>
</gene>
<dbReference type="Proteomes" id="UP001574169">
    <property type="component" value="Unassembled WGS sequence"/>
</dbReference>
<protein>
    <recommendedName>
        <fullName evidence="3">DUF4365 domain-containing protein</fullName>
    </recommendedName>
</protein>